<gene>
    <name evidence="11" type="primary">rbr</name>
    <name evidence="11" type="ordered locus">CLOAM1367</name>
</gene>
<dbReference type="PROSITE" id="PS50905">
    <property type="entry name" value="FERRITIN_LIKE"/>
    <property type="match status" value="1"/>
</dbReference>
<evidence type="ECO:0000256" key="8">
    <source>
        <dbReference type="ARBA" id="ARBA00069213"/>
    </source>
</evidence>
<dbReference type="STRING" id="459349.CLOAM1367"/>
<dbReference type="HOGENOM" id="CLU_095256_0_1_0"/>
<evidence type="ECO:0000256" key="6">
    <source>
        <dbReference type="ARBA" id="ARBA00055868"/>
    </source>
</evidence>
<evidence type="ECO:0000256" key="3">
    <source>
        <dbReference type="ARBA" id="ARBA00022723"/>
    </source>
</evidence>
<dbReference type="InterPro" id="IPR048574">
    <property type="entry name" value="RUBY_RBDX"/>
</dbReference>
<dbReference type="NCBIfam" id="NF045767">
    <property type="entry name" value="RuberyRbr"/>
    <property type="match status" value="1"/>
</dbReference>
<dbReference type="KEGG" id="caci:CLOAM1367"/>
<accession>B0VJ20</accession>
<comment type="cofactor">
    <cofactor evidence="1">
        <name>Fe(3+)</name>
        <dbReference type="ChEBI" id="CHEBI:29034"/>
    </cofactor>
</comment>
<evidence type="ECO:0000256" key="2">
    <source>
        <dbReference type="ARBA" id="ARBA00022448"/>
    </source>
</evidence>
<dbReference type="Gene3D" id="1.20.1260.10">
    <property type="match status" value="1"/>
</dbReference>
<feature type="domain" description="Ferritin-like diiron" evidence="10">
    <location>
        <begin position="2"/>
        <end position="151"/>
    </location>
</feature>
<keyword evidence="11" id="KW-0560">Oxidoreductase</keyword>
<protein>
    <recommendedName>
        <fullName evidence="8">Rubrerythrin</fullName>
    </recommendedName>
</protein>
<dbReference type="SUPFAM" id="SSF47240">
    <property type="entry name" value="Ferritin-like"/>
    <property type="match status" value="1"/>
</dbReference>
<dbReference type="RefSeq" id="WP_015425079.1">
    <property type="nucleotide sequence ID" value="NC_020449.1"/>
</dbReference>
<proteinExistence type="predicted"/>
<dbReference type="AlphaFoldDB" id="B0VJ20"/>
<dbReference type="eggNOG" id="COG1592">
    <property type="taxonomic scope" value="Bacteria"/>
</dbReference>
<dbReference type="Pfam" id="PF02915">
    <property type="entry name" value="Rubrerythrin"/>
    <property type="match status" value="1"/>
</dbReference>
<keyword evidence="4" id="KW-0249">Electron transport</keyword>
<dbReference type="SUPFAM" id="SSF57802">
    <property type="entry name" value="Rubredoxin-like"/>
    <property type="match status" value="1"/>
</dbReference>
<feature type="domain" description="Rubredoxin-like" evidence="9">
    <location>
        <begin position="158"/>
        <end position="192"/>
    </location>
</feature>
<evidence type="ECO:0000256" key="7">
    <source>
        <dbReference type="ARBA" id="ARBA00063441"/>
    </source>
</evidence>
<name>B0VJ20_CLOAI</name>
<dbReference type="GO" id="GO:0004601">
    <property type="term" value="F:peroxidase activity"/>
    <property type="evidence" value="ECO:0007669"/>
    <property type="project" value="UniProtKB-KW"/>
</dbReference>
<evidence type="ECO:0000259" key="10">
    <source>
        <dbReference type="PROSITE" id="PS50905"/>
    </source>
</evidence>
<dbReference type="GO" id="GO:0005506">
    <property type="term" value="F:iron ion binding"/>
    <property type="evidence" value="ECO:0007669"/>
    <property type="project" value="InterPro"/>
</dbReference>
<dbReference type="CDD" id="cd01041">
    <property type="entry name" value="Rubrerythrin"/>
    <property type="match status" value="1"/>
</dbReference>
<evidence type="ECO:0000259" key="9">
    <source>
        <dbReference type="PROSITE" id="PS50903"/>
    </source>
</evidence>
<evidence type="ECO:0000256" key="1">
    <source>
        <dbReference type="ARBA" id="ARBA00001965"/>
    </source>
</evidence>
<dbReference type="InterPro" id="IPR024934">
    <property type="entry name" value="Rubredoxin-like_dom"/>
</dbReference>
<dbReference type="EMBL" id="CU466930">
    <property type="protein sequence ID" value="CAO81221.1"/>
    <property type="molecule type" value="Genomic_DNA"/>
</dbReference>
<evidence type="ECO:0000256" key="5">
    <source>
        <dbReference type="ARBA" id="ARBA00023004"/>
    </source>
</evidence>
<sequence length="196" mass="22922">MSNKETRTAENLMKSFAGESQARMRYLYSAKTAKNEGFEQISNIFTETAENEKEHAKIFFKHLQKLGLEGEMINIISSYPVGWSADSTLKNLEYAAKGENEEWTELYPIFADVAEEEGFSDIAHSWRMIAKVEREHEKRFRKLYDNVKNQRVFIREEKVFWKCLNCGYIHEGTEAPISCPSCSHPQSYFELFIENY</sequence>
<comment type="subunit">
    <text evidence="7">Homodimer. Possesses two rubredoxin-like centers and two non-sulfur oxo-bridged di-iron centers per dimer.</text>
</comment>
<dbReference type="Proteomes" id="UP000002019">
    <property type="component" value="Chromosome"/>
</dbReference>
<keyword evidence="11" id="KW-0575">Peroxidase</keyword>
<evidence type="ECO:0000313" key="12">
    <source>
        <dbReference type="Proteomes" id="UP000002019"/>
    </source>
</evidence>
<dbReference type="InterPro" id="IPR052364">
    <property type="entry name" value="Rubrerythrin"/>
</dbReference>
<keyword evidence="3" id="KW-0479">Metal-binding</keyword>
<dbReference type="Gene3D" id="2.20.28.10">
    <property type="match status" value="1"/>
</dbReference>
<dbReference type="InterPro" id="IPR009040">
    <property type="entry name" value="Ferritin-like_diiron"/>
</dbReference>
<comment type="function">
    <text evidence="6">May provide oxidative stress protection via catalytic reduction of intracellular hydrogen peroxide.</text>
</comment>
<organism evidence="11 12">
    <name type="scientific">Cloacimonas acidaminovorans (strain Evry)</name>
    <dbReference type="NCBI Taxonomy" id="459349"/>
    <lineage>
        <taxon>Bacteria</taxon>
        <taxon>Pseudomonadati</taxon>
        <taxon>Candidatus Cloacimonadota</taxon>
        <taxon>Candidatus Cloacimonadia</taxon>
        <taxon>Candidatus Cloacimonadales</taxon>
        <taxon>Candidatus Cloacimonadaceae</taxon>
        <taxon>Candidatus Cloacimonas</taxon>
    </lineage>
</organism>
<dbReference type="CDD" id="cd00729">
    <property type="entry name" value="rubredoxin_SM"/>
    <property type="match status" value="1"/>
</dbReference>
<dbReference type="InterPro" id="IPR009078">
    <property type="entry name" value="Ferritin-like_SF"/>
</dbReference>
<reference evidence="11 12" key="1">
    <citation type="journal article" date="2008" name="J. Bacteriol.">
        <title>'Candidatus Cloacamonas acidaminovorans': genome sequence reconstruction provides a first glimpse of a new bacterial division.</title>
        <authorList>
            <person name="Pelletier E."/>
            <person name="Kreimeyer A."/>
            <person name="Bocs S."/>
            <person name="Rouy Z."/>
            <person name="Gyapay G."/>
            <person name="Chouari R."/>
            <person name="Riviere D."/>
            <person name="Ganesan A."/>
            <person name="Daegelen P."/>
            <person name="Sghir A."/>
            <person name="Cohen G.N."/>
            <person name="Medigue C."/>
            <person name="Weissenbach J."/>
            <person name="Le Paslier D."/>
        </authorList>
    </citation>
    <scope>NUCLEOTIDE SEQUENCE [LARGE SCALE GENOMIC DNA]</scope>
    <source>
        <strain evidence="12">Evry</strain>
    </source>
</reference>
<dbReference type="OrthoDB" id="9799749at2"/>
<keyword evidence="2" id="KW-0813">Transport</keyword>
<keyword evidence="5" id="KW-0408">Iron</keyword>
<dbReference type="InterPro" id="IPR012347">
    <property type="entry name" value="Ferritin-like"/>
</dbReference>
<keyword evidence="12" id="KW-1185">Reference proteome</keyword>
<evidence type="ECO:0000256" key="4">
    <source>
        <dbReference type="ARBA" id="ARBA00022982"/>
    </source>
</evidence>
<dbReference type="PANTHER" id="PTHR43865:SF1">
    <property type="entry name" value="RUBRERYTHRIN-RELATED"/>
    <property type="match status" value="1"/>
</dbReference>
<dbReference type="FunFam" id="2.20.28.10:FF:000018">
    <property type="entry name" value="Rubrerythrin"/>
    <property type="match status" value="1"/>
</dbReference>
<dbReference type="InterPro" id="IPR003251">
    <property type="entry name" value="Rr_diiron-bd_dom"/>
</dbReference>
<dbReference type="Pfam" id="PF21349">
    <property type="entry name" value="RUBY_RBDX"/>
    <property type="match status" value="1"/>
</dbReference>
<dbReference type="PANTHER" id="PTHR43865">
    <property type="entry name" value="RUBRERYTHRIN-RELATED"/>
    <property type="match status" value="1"/>
</dbReference>
<evidence type="ECO:0000313" key="11">
    <source>
        <dbReference type="EMBL" id="CAO81221.1"/>
    </source>
</evidence>
<dbReference type="PROSITE" id="PS50903">
    <property type="entry name" value="RUBREDOXIN_LIKE"/>
    <property type="match status" value="1"/>
</dbReference>